<feature type="domain" description="Amidohydrolase-related" evidence="2">
    <location>
        <begin position="19"/>
        <end position="265"/>
    </location>
</feature>
<name>A0A329LX36_9BACL</name>
<keyword evidence="4" id="KW-1185">Reference proteome</keyword>
<gene>
    <name evidence="3" type="ORF">DQG23_34580</name>
</gene>
<dbReference type="InterPro" id="IPR032465">
    <property type="entry name" value="ACMSD"/>
</dbReference>
<sequence>MRLSEYAEEGLPLRDVLVIDIHCHLGCPSNPFVPYADEKEQLVRFRKSMDRVGVDYAAISMLRGLSTDELEANLDLAGMMKENDNLLGWVTYIPYLSDKSLHIAEQCLAASDRFIGLKVHPEVNQYRIDQEKYEPMWEFADEKGLLVLAHAWGPNSDPALFADIPARYKNMKLLLAHLGGVEPAITTSMQLANRYDNVYLDLTGSFISSQCTLKQFTERTDPDKLLFSSDMTFLSLYSEIGNVLYADVPDSVKERILGLNAKRLLTCIP</sequence>
<dbReference type="PANTHER" id="PTHR21240:SF28">
    <property type="entry name" value="ISO-OROTATE DECARBOXYLASE (EUROFUNG)"/>
    <property type="match status" value="1"/>
</dbReference>
<dbReference type="EMBL" id="QMFB01000033">
    <property type="protein sequence ID" value="RAV12461.1"/>
    <property type="molecule type" value="Genomic_DNA"/>
</dbReference>
<dbReference type="GO" id="GO:0016787">
    <property type="term" value="F:hydrolase activity"/>
    <property type="evidence" value="ECO:0007669"/>
    <property type="project" value="InterPro"/>
</dbReference>
<evidence type="ECO:0000313" key="4">
    <source>
        <dbReference type="Proteomes" id="UP000250369"/>
    </source>
</evidence>
<dbReference type="Proteomes" id="UP000250369">
    <property type="component" value="Unassembled WGS sequence"/>
</dbReference>
<dbReference type="GO" id="GO:0005737">
    <property type="term" value="C:cytoplasm"/>
    <property type="evidence" value="ECO:0007669"/>
    <property type="project" value="TreeGrafter"/>
</dbReference>
<dbReference type="PANTHER" id="PTHR21240">
    <property type="entry name" value="2-AMINO-3-CARBOXYLMUCONATE-6-SEMIALDEHYDE DECARBOXYLASE"/>
    <property type="match status" value="1"/>
</dbReference>
<reference evidence="3 4" key="1">
    <citation type="journal article" date="2009" name="Int. J. Syst. Evol. Microbiol.">
        <title>Paenibacillus contaminans sp. nov., isolated from a contaminated laboratory plate.</title>
        <authorList>
            <person name="Chou J.H."/>
            <person name="Lee J.H."/>
            <person name="Lin M.C."/>
            <person name="Chang P.S."/>
            <person name="Arun A.B."/>
            <person name="Young C.C."/>
            <person name="Chen W.M."/>
        </authorList>
    </citation>
    <scope>NUCLEOTIDE SEQUENCE [LARGE SCALE GENOMIC DNA]</scope>
    <source>
        <strain evidence="3 4">CKOBP-6</strain>
    </source>
</reference>
<accession>A0A329LX36</accession>
<dbReference type="Pfam" id="PF04909">
    <property type="entry name" value="Amidohydro_2"/>
    <property type="match status" value="1"/>
</dbReference>
<dbReference type="OrthoDB" id="2593591at2"/>
<evidence type="ECO:0000313" key="3">
    <source>
        <dbReference type="EMBL" id="RAV12461.1"/>
    </source>
</evidence>
<dbReference type="RefSeq" id="WP_113035604.1">
    <property type="nucleotide sequence ID" value="NZ_QMFB01000033.1"/>
</dbReference>
<evidence type="ECO:0000256" key="1">
    <source>
        <dbReference type="ARBA" id="ARBA00023239"/>
    </source>
</evidence>
<comment type="caution">
    <text evidence="3">The sequence shown here is derived from an EMBL/GenBank/DDBJ whole genome shotgun (WGS) entry which is preliminary data.</text>
</comment>
<dbReference type="GO" id="GO:0019748">
    <property type="term" value="P:secondary metabolic process"/>
    <property type="evidence" value="ECO:0007669"/>
    <property type="project" value="TreeGrafter"/>
</dbReference>
<proteinExistence type="predicted"/>
<dbReference type="InterPro" id="IPR032466">
    <property type="entry name" value="Metal_Hydrolase"/>
</dbReference>
<dbReference type="AlphaFoldDB" id="A0A329LX36"/>
<dbReference type="SUPFAM" id="SSF51556">
    <property type="entry name" value="Metallo-dependent hydrolases"/>
    <property type="match status" value="1"/>
</dbReference>
<organism evidence="3 4">
    <name type="scientific">Paenibacillus contaminans</name>
    <dbReference type="NCBI Taxonomy" id="450362"/>
    <lineage>
        <taxon>Bacteria</taxon>
        <taxon>Bacillati</taxon>
        <taxon>Bacillota</taxon>
        <taxon>Bacilli</taxon>
        <taxon>Bacillales</taxon>
        <taxon>Paenibacillaceae</taxon>
        <taxon>Paenibacillus</taxon>
    </lineage>
</organism>
<protein>
    <recommendedName>
        <fullName evidence="2">Amidohydrolase-related domain-containing protein</fullName>
    </recommendedName>
</protein>
<dbReference type="Gene3D" id="3.20.20.140">
    <property type="entry name" value="Metal-dependent hydrolases"/>
    <property type="match status" value="1"/>
</dbReference>
<keyword evidence="1" id="KW-0456">Lyase</keyword>
<evidence type="ECO:0000259" key="2">
    <source>
        <dbReference type="Pfam" id="PF04909"/>
    </source>
</evidence>
<dbReference type="GO" id="GO:0016831">
    <property type="term" value="F:carboxy-lyase activity"/>
    <property type="evidence" value="ECO:0007669"/>
    <property type="project" value="InterPro"/>
</dbReference>
<dbReference type="InterPro" id="IPR006680">
    <property type="entry name" value="Amidohydro-rel"/>
</dbReference>